<evidence type="ECO:0000313" key="3">
    <source>
        <dbReference type="EMBL" id="QDM45508.1"/>
    </source>
</evidence>
<evidence type="ECO:0000313" key="2">
    <source>
        <dbReference type="EMBL" id="MCY9610282.1"/>
    </source>
</evidence>
<gene>
    <name evidence="3" type="ORF">FLT43_20030</name>
    <name evidence="2" type="ORF">M5W83_24340</name>
</gene>
<dbReference type="EMBL" id="JAMDMM010000053">
    <property type="protein sequence ID" value="MCY9610282.1"/>
    <property type="molecule type" value="Genomic_DNA"/>
</dbReference>
<evidence type="ECO:0008006" key="6">
    <source>
        <dbReference type="Google" id="ProtNLM"/>
    </source>
</evidence>
<organism evidence="3 4">
    <name type="scientific">Paenibacillus thiaminolyticus</name>
    <name type="common">Bacillus thiaminolyticus</name>
    <dbReference type="NCBI Taxonomy" id="49283"/>
    <lineage>
        <taxon>Bacteria</taxon>
        <taxon>Bacillati</taxon>
        <taxon>Bacillota</taxon>
        <taxon>Bacilli</taxon>
        <taxon>Bacillales</taxon>
        <taxon>Paenibacillaceae</taxon>
        <taxon>Paenibacillus</taxon>
    </lineage>
</organism>
<sequence length="256" mass="28838">MKNRLKEAAIAAFCMMLLFGSMNVVAEAASQSTNKAAAKPAASSDASKQKRIEAETDRLMQASKNPGDFFALYVNDKTLNPQEHITFFPVPYTFDKYDDYVKQVSQLTTPLLIKPDGLPEGYVFSKAEVKQPMLPNGQKYREELKSEAKGRLFHSKRLSWTEAGEVKLEFKKEKDVIRLEYDVFGDIAELLVPDLFAKGKPDQGGADIYTYSAAFEMKTLKWQDQEKGIEYRVSVNKSSPLGKKDLLPIAETMIQE</sequence>
<evidence type="ECO:0000313" key="5">
    <source>
        <dbReference type="Proteomes" id="UP001209276"/>
    </source>
</evidence>
<feature type="signal peptide" evidence="1">
    <location>
        <begin position="1"/>
        <end position="26"/>
    </location>
</feature>
<reference evidence="3 4" key="1">
    <citation type="submission" date="2019-07" db="EMBL/GenBank/DDBJ databases">
        <title>Paenibacillus thiaminolyticus NRRL B-4156.</title>
        <authorList>
            <person name="Hehnly C."/>
            <person name="Zhang L."/>
        </authorList>
    </citation>
    <scope>NUCLEOTIDE SEQUENCE [LARGE SCALE GENOMIC DNA]</scope>
    <source>
        <strain evidence="3 4">NRRL B-4156</strain>
    </source>
</reference>
<protein>
    <recommendedName>
        <fullName evidence="6">Peptidase M56 BlaR1</fullName>
    </recommendedName>
</protein>
<keyword evidence="5" id="KW-1185">Reference proteome</keyword>
<dbReference type="GeneID" id="76998252"/>
<keyword evidence="1" id="KW-0732">Signal</keyword>
<dbReference type="Proteomes" id="UP001209276">
    <property type="component" value="Unassembled WGS sequence"/>
</dbReference>
<dbReference type="EMBL" id="CP041405">
    <property type="protein sequence ID" value="QDM45508.1"/>
    <property type="molecule type" value="Genomic_DNA"/>
</dbReference>
<evidence type="ECO:0000256" key="1">
    <source>
        <dbReference type="SAM" id="SignalP"/>
    </source>
</evidence>
<feature type="chain" id="PRO_5042974981" description="Peptidase M56 BlaR1" evidence="1">
    <location>
        <begin position="27"/>
        <end position="256"/>
    </location>
</feature>
<dbReference type="Proteomes" id="UP000315377">
    <property type="component" value="Chromosome"/>
</dbReference>
<accession>A0AAP9DW69</accession>
<dbReference type="AlphaFoldDB" id="A0AAP9DW69"/>
<name>A0AAP9DW69_PANTH</name>
<reference evidence="2 5" key="2">
    <citation type="submission" date="2022-05" db="EMBL/GenBank/DDBJ databases">
        <title>Genome Sequencing of Bee-Associated Microbes.</title>
        <authorList>
            <person name="Dunlap C."/>
        </authorList>
    </citation>
    <scope>NUCLEOTIDE SEQUENCE [LARGE SCALE GENOMIC DNA]</scope>
    <source>
        <strain evidence="2 5">NRRL B-14613</strain>
    </source>
</reference>
<dbReference type="RefSeq" id="WP_087440575.1">
    <property type="nucleotide sequence ID" value="NZ_CABMNB010000007.1"/>
</dbReference>
<proteinExistence type="predicted"/>
<evidence type="ECO:0000313" key="4">
    <source>
        <dbReference type="Proteomes" id="UP000315377"/>
    </source>
</evidence>